<reference evidence="1" key="1">
    <citation type="submission" date="2022-01" db="EMBL/GenBank/DDBJ databases">
        <title>Genome-Based Taxonomic Classification of the Phylum Actinobacteria.</title>
        <authorList>
            <person name="Gao Y."/>
        </authorList>
    </citation>
    <scope>NUCLEOTIDE SEQUENCE</scope>
    <source>
        <strain evidence="1">KLBMP 8922</strain>
    </source>
</reference>
<dbReference type="RefSeq" id="WP_235052380.1">
    <property type="nucleotide sequence ID" value="NZ_JAKFHA010000006.1"/>
</dbReference>
<keyword evidence="2" id="KW-1185">Reference proteome</keyword>
<accession>A0AA41U3M5</accession>
<sequence>MADRDHTTAAWVWSANVRPFLEMVSELIEYRDVRLARAVGGDEVSVAAAGPADERLHSSLALLFSVFSRYEVAPSA</sequence>
<proteinExistence type="predicted"/>
<organism evidence="1 2">
    <name type="scientific">Yinghuangia soli</name>
    <dbReference type="NCBI Taxonomy" id="2908204"/>
    <lineage>
        <taxon>Bacteria</taxon>
        <taxon>Bacillati</taxon>
        <taxon>Actinomycetota</taxon>
        <taxon>Actinomycetes</taxon>
        <taxon>Kitasatosporales</taxon>
        <taxon>Streptomycetaceae</taxon>
        <taxon>Yinghuangia</taxon>
    </lineage>
</organism>
<protein>
    <submittedName>
        <fullName evidence="1">Uncharacterized protein</fullName>
    </submittedName>
</protein>
<comment type="caution">
    <text evidence="1">The sequence shown here is derived from an EMBL/GenBank/DDBJ whole genome shotgun (WGS) entry which is preliminary data.</text>
</comment>
<gene>
    <name evidence="1" type="ORF">LZ495_13375</name>
</gene>
<dbReference type="Proteomes" id="UP001165378">
    <property type="component" value="Unassembled WGS sequence"/>
</dbReference>
<dbReference type="EMBL" id="JAKFHA010000006">
    <property type="protein sequence ID" value="MCF2528209.1"/>
    <property type="molecule type" value="Genomic_DNA"/>
</dbReference>
<dbReference type="AlphaFoldDB" id="A0AA41U3M5"/>
<name>A0AA41U3M5_9ACTN</name>
<evidence type="ECO:0000313" key="2">
    <source>
        <dbReference type="Proteomes" id="UP001165378"/>
    </source>
</evidence>
<evidence type="ECO:0000313" key="1">
    <source>
        <dbReference type="EMBL" id="MCF2528209.1"/>
    </source>
</evidence>